<dbReference type="InterPro" id="IPR052007">
    <property type="entry name" value="Bud4"/>
</dbReference>
<evidence type="ECO:0000313" key="3">
    <source>
        <dbReference type="EMBL" id="WVN89209.1"/>
    </source>
</evidence>
<feature type="compositionally biased region" description="Basic and acidic residues" evidence="1">
    <location>
        <begin position="681"/>
        <end position="690"/>
    </location>
</feature>
<dbReference type="SUPFAM" id="SSF50729">
    <property type="entry name" value="PH domain-like"/>
    <property type="match status" value="1"/>
</dbReference>
<accession>A0AAJ8JVQ1</accession>
<dbReference type="PANTHER" id="PTHR36100:SF1">
    <property type="entry name" value="BUD SITE SELECTION PROTEIN 4"/>
    <property type="match status" value="1"/>
</dbReference>
<feature type="compositionally biased region" description="Basic and acidic residues" evidence="1">
    <location>
        <begin position="787"/>
        <end position="798"/>
    </location>
</feature>
<feature type="compositionally biased region" description="Low complexity" evidence="1">
    <location>
        <begin position="1117"/>
        <end position="1129"/>
    </location>
</feature>
<feature type="domain" description="PH" evidence="2">
    <location>
        <begin position="1548"/>
        <end position="1665"/>
    </location>
</feature>
<feature type="region of interest" description="Disordered" evidence="1">
    <location>
        <begin position="105"/>
        <end position="288"/>
    </location>
</feature>
<feature type="compositionally biased region" description="Polar residues" evidence="1">
    <location>
        <begin position="695"/>
        <end position="714"/>
    </location>
</feature>
<dbReference type="SMART" id="SM00233">
    <property type="entry name" value="PH"/>
    <property type="match status" value="1"/>
</dbReference>
<feature type="region of interest" description="Disordered" evidence="1">
    <location>
        <begin position="744"/>
        <end position="799"/>
    </location>
</feature>
<organism evidence="3 4">
    <name type="scientific">Cryptococcus depauperatus CBS 7841</name>
    <dbReference type="NCBI Taxonomy" id="1295531"/>
    <lineage>
        <taxon>Eukaryota</taxon>
        <taxon>Fungi</taxon>
        <taxon>Dikarya</taxon>
        <taxon>Basidiomycota</taxon>
        <taxon>Agaricomycotina</taxon>
        <taxon>Tremellomycetes</taxon>
        <taxon>Tremellales</taxon>
        <taxon>Cryptococcaceae</taxon>
        <taxon>Cryptococcus</taxon>
    </lineage>
</organism>
<dbReference type="PANTHER" id="PTHR36100">
    <property type="entry name" value="BUD SITE SELECTION PROTEIN 4"/>
    <property type="match status" value="1"/>
</dbReference>
<feature type="compositionally biased region" description="Basic and acidic residues" evidence="1">
    <location>
        <begin position="174"/>
        <end position="191"/>
    </location>
</feature>
<reference evidence="3" key="2">
    <citation type="journal article" date="2022" name="Elife">
        <title>Obligate sexual reproduction of a homothallic fungus closely related to the Cryptococcus pathogenic species complex.</title>
        <authorList>
            <person name="Passer A.R."/>
            <person name="Clancey S.A."/>
            <person name="Shea T."/>
            <person name="David-Palma M."/>
            <person name="Averette A.F."/>
            <person name="Boekhout T."/>
            <person name="Porcel B.M."/>
            <person name="Nowrousian M."/>
            <person name="Cuomo C.A."/>
            <person name="Sun S."/>
            <person name="Heitman J."/>
            <person name="Coelho M.A."/>
        </authorList>
    </citation>
    <scope>NUCLEOTIDE SEQUENCE</scope>
    <source>
        <strain evidence="3">CBS 7841</strain>
    </source>
</reference>
<feature type="region of interest" description="Disordered" evidence="1">
    <location>
        <begin position="957"/>
        <end position="1033"/>
    </location>
</feature>
<feature type="compositionally biased region" description="Low complexity" evidence="1">
    <location>
        <begin position="755"/>
        <end position="769"/>
    </location>
</feature>
<feature type="compositionally biased region" description="Polar residues" evidence="1">
    <location>
        <begin position="143"/>
        <end position="153"/>
    </location>
</feature>
<dbReference type="KEGG" id="cdep:91088637"/>
<feature type="compositionally biased region" description="Polar residues" evidence="1">
    <location>
        <begin position="19"/>
        <end position="36"/>
    </location>
</feature>
<evidence type="ECO:0000256" key="1">
    <source>
        <dbReference type="SAM" id="MobiDB-lite"/>
    </source>
</evidence>
<sequence>MSTSVPTSPPPHGTRLRANHSSLASTRDSIISSSAKGWSPLQINKRESGSLRSSFATDPGMQARPRRTSNSFKVVAGGSLVSKSPFKSSQPQCASGDREVIHERRGTRQLGEAAVSARGVGSTPKATIGLGIPASTEPLGRISSRSLSGNTGAAINGQRKVSSDRRIQFQSISGERRSSGERRVLASKENESPAVSFKKSPRPSIGLKGLAEGSYVSKSPFKKPSEDFTSMMQCDETPSPVRRRIPVEKDDIFSSPSPSQTSGGKRRTSGTVVGITSQSPTPSPHAFPTSVSQTFLVAANATTPLRPQLPSSITSDSLEPTPTPTPHKSAMTPSRRLRGPRVAGDIMDSPSKKTVTFQSVPDVKEYEIMSAEPSVDGSYSYSNDGDFEGEEGEWEDEARTGSLNSLDEILAETPSESTHEPHLAPGVESTTADFMDTLVEEGLFSPPEMDTPAFQDSAVFELPMETSLTEGMQESDERSYLATPDQKINTNDGRVVEDILFGQADEAGVLYGRTHHAQRAAEAHVHKKSDSLQAKQPNIPRNEEHNTLYSANSLQPFLPSLTPTSPSFPHAYNDPFAVPAIPLTNNAHPHAQPTEHLPDSFITIQTAVKALSADPELIGERKEDGPPSGRTSRKEKVLAARTLAMGNLGLGVPGRPNRSAVSLSTSYETSSSQGEQESETEPEKDKEPLRKLPKLSSTSSAEDDLTSSTDNSTAVEDMEQVKDTQQNALGVTFLSQIGSSPFAVSAPMFEEPPESRSSSSSSTTSQAQETEQESDRPLTPPPILSGNHEKQDSPHRLPDFNFELENIEFEDLENGEKTKGILKNNSITPLRVTSIEKENDKPISQVLGVIQQEAKQEKEVRKFVSEPLNATKQPTPPLSSSFVKVNSEISPADFTVSPHSQKNAQDSSTNRIRQRISREMIRETIQQRIADGSLSRRPRSMDLDGLSASFSTVSLREQFEKKRQEGKASSLDKVLPPPPAEPPVLGSAPATPIKSRSKSNMNTPRSCERPSMRPRSQTQSAHEVFKQSEKEGGEVKSALDKIACLVRREAKDKDAKDTREECVRIQRDDSGTIADVMPPAPNVDKEKPTGILRNPKGLFDSDKESSMGKSNNVRPASAMSSTSSVSGSSNDGPLVREQAIIARRRQEKQRQASAISAMSNGSRRSRRSLSTGDVGEEANKAKAFRQKMLGPQPSKLTGPFDQADSASCAAKNGLRGGRLTLGIDDDERSILDSFRQEVANVGSERGYKIRERPVVRASYADKMSQSNAGDLETGKAWKALRRPSDIHEHAAAIKEMRTREIDPSKAAGTIFVKVLGIEGLQVPIPEQQTFFCITLDNGIDYIKTPYSVLGEGVKVGQEFSLVEHPNFEFSLSIDVRRDPHILKLVHERNTPVPTFRPTAPVLPAKSHHSHFRSLFGSPRKPKGPLSRDREKERSSTPLPPVAPKRDTIANYFPDANSSTLAKTHIQFKTIAKNCDARVLEIRYPMFAMFKGDLNAPSKEGEGQRKALAKITLQVFRLPPIPGLTGEELPQCIDECLRGLRHHMWHEHEYHDGVLTQDGGDCTHPKRRIFKVVGGNLIAINEVTKKQVAKIDLRQAVSVIDLNLEQGSGSPKSRMTLRPREDEGFGVRPKSFLLEFRDGEGITFMADTNAVKEAWMETLQGLIGKIPSNPLWAELLTLRMREKATKRTVSSGSQGKERRMSRNKLNGSGTRTR</sequence>
<feature type="compositionally biased region" description="Basic and acidic residues" evidence="1">
    <location>
        <begin position="957"/>
        <end position="966"/>
    </location>
</feature>
<dbReference type="EMBL" id="CP143788">
    <property type="protein sequence ID" value="WVN89209.1"/>
    <property type="molecule type" value="Genomic_DNA"/>
</dbReference>
<feature type="compositionally biased region" description="Polar residues" evidence="1">
    <location>
        <begin position="897"/>
        <end position="911"/>
    </location>
</feature>
<feature type="region of interest" description="Disordered" evidence="1">
    <location>
        <begin position="518"/>
        <end position="538"/>
    </location>
</feature>
<evidence type="ECO:0000259" key="2">
    <source>
        <dbReference type="SMART" id="SM00233"/>
    </source>
</evidence>
<feature type="region of interest" description="Disordered" evidence="1">
    <location>
        <begin position="371"/>
        <end position="428"/>
    </location>
</feature>
<feature type="compositionally biased region" description="Polar residues" evidence="1">
    <location>
        <begin position="254"/>
        <end position="280"/>
    </location>
</feature>
<keyword evidence="4" id="KW-1185">Reference proteome</keyword>
<feature type="compositionally biased region" description="Polar residues" evidence="1">
    <location>
        <begin position="1151"/>
        <end position="1161"/>
    </location>
</feature>
<feature type="region of interest" description="Disordered" evidence="1">
    <location>
        <begin position="1"/>
        <end position="70"/>
    </location>
</feature>
<feature type="region of interest" description="Disordered" evidence="1">
    <location>
        <begin position="613"/>
        <end position="635"/>
    </location>
</feature>
<dbReference type="GO" id="GO:0005525">
    <property type="term" value="F:GTP binding"/>
    <property type="evidence" value="ECO:0007669"/>
    <property type="project" value="TreeGrafter"/>
</dbReference>
<dbReference type="GeneID" id="91088637"/>
<feature type="region of interest" description="Disordered" evidence="1">
    <location>
        <begin position="305"/>
        <end position="358"/>
    </location>
</feature>
<reference evidence="3" key="1">
    <citation type="submission" date="2016-06" db="EMBL/GenBank/DDBJ databases">
        <authorList>
            <person name="Cuomo C."/>
            <person name="Litvintseva A."/>
            <person name="Heitman J."/>
            <person name="Chen Y."/>
            <person name="Sun S."/>
            <person name="Springer D."/>
            <person name="Dromer F."/>
            <person name="Young S."/>
            <person name="Zeng Q."/>
            <person name="Chapman S."/>
            <person name="Gujja S."/>
            <person name="Saif S."/>
            <person name="Birren B."/>
        </authorList>
    </citation>
    <scope>NUCLEOTIDE SEQUENCE</scope>
    <source>
        <strain evidence="3">CBS 7841</strain>
    </source>
</reference>
<feature type="compositionally biased region" description="Basic and acidic residues" evidence="1">
    <location>
        <begin position="1023"/>
        <end position="1033"/>
    </location>
</feature>
<reference evidence="3" key="3">
    <citation type="submission" date="2024-01" db="EMBL/GenBank/DDBJ databases">
        <authorList>
            <person name="Coelho M.A."/>
            <person name="David-Palma M."/>
            <person name="Shea T."/>
            <person name="Sun S."/>
            <person name="Cuomo C.A."/>
            <person name="Heitman J."/>
        </authorList>
    </citation>
    <scope>NUCLEOTIDE SEQUENCE</scope>
    <source>
        <strain evidence="3">CBS 7841</strain>
    </source>
</reference>
<feature type="region of interest" description="Disordered" evidence="1">
    <location>
        <begin position="1683"/>
        <end position="1712"/>
    </location>
</feature>
<feature type="compositionally biased region" description="Low complexity" evidence="1">
    <location>
        <begin position="664"/>
        <end position="675"/>
    </location>
</feature>
<protein>
    <recommendedName>
        <fullName evidence="2">PH domain-containing protein</fullName>
    </recommendedName>
</protein>
<gene>
    <name evidence="3" type="ORF">L203_104427</name>
</gene>
<feature type="compositionally biased region" description="Polar residues" evidence="1">
    <location>
        <begin position="305"/>
        <end position="320"/>
    </location>
</feature>
<feature type="compositionally biased region" description="Acidic residues" evidence="1">
    <location>
        <begin position="385"/>
        <end position="396"/>
    </location>
</feature>
<evidence type="ECO:0000313" key="4">
    <source>
        <dbReference type="Proteomes" id="UP000094043"/>
    </source>
</evidence>
<feature type="compositionally biased region" description="Basic and acidic residues" evidence="1">
    <location>
        <begin position="1049"/>
        <end position="1070"/>
    </location>
</feature>
<proteinExistence type="predicted"/>
<feature type="region of interest" description="Disordered" evidence="1">
    <location>
        <begin position="893"/>
        <end position="913"/>
    </location>
</feature>
<feature type="compositionally biased region" description="Basic and acidic residues" evidence="1">
    <location>
        <begin position="519"/>
        <end position="530"/>
    </location>
</feature>
<feature type="region of interest" description="Disordered" evidence="1">
    <location>
        <begin position="1409"/>
        <end position="1447"/>
    </location>
</feature>
<dbReference type="Proteomes" id="UP000094043">
    <property type="component" value="Chromosome 5"/>
</dbReference>
<feature type="compositionally biased region" description="Polar residues" evidence="1">
    <location>
        <begin position="1702"/>
        <end position="1712"/>
    </location>
</feature>
<dbReference type="RefSeq" id="XP_066069909.1">
    <property type="nucleotide sequence ID" value="XM_066213812.1"/>
</dbReference>
<feature type="region of interest" description="Disordered" evidence="1">
    <location>
        <begin position="647"/>
        <end position="727"/>
    </location>
</feature>
<feature type="region of interest" description="Disordered" evidence="1">
    <location>
        <begin position="1049"/>
        <end position="1177"/>
    </location>
</feature>
<feature type="compositionally biased region" description="Basic and acidic residues" evidence="1">
    <location>
        <begin position="1425"/>
        <end position="1434"/>
    </location>
</feature>
<dbReference type="InterPro" id="IPR001849">
    <property type="entry name" value="PH_domain"/>
</dbReference>
<name>A0AAJ8JVQ1_9TREE</name>